<proteinExistence type="predicted"/>
<protein>
    <submittedName>
        <fullName evidence="1">Uncharacterized protein</fullName>
    </submittedName>
</protein>
<comment type="caution">
    <text evidence="1">The sequence shown here is derived from an EMBL/GenBank/DDBJ whole genome shotgun (WGS) entry which is preliminary data.</text>
</comment>
<keyword evidence="2" id="KW-1185">Reference proteome</keyword>
<dbReference type="EMBL" id="JAUHHV010000006">
    <property type="protein sequence ID" value="KAK1421807.1"/>
    <property type="molecule type" value="Genomic_DNA"/>
</dbReference>
<accession>A0AAD8KF40</accession>
<gene>
    <name evidence="1" type="ORF">QVD17_24440</name>
</gene>
<reference evidence="1" key="1">
    <citation type="journal article" date="2023" name="bioRxiv">
        <title>Improved chromosome-level genome assembly for marigold (Tagetes erecta).</title>
        <authorList>
            <person name="Jiang F."/>
            <person name="Yuan L."/>
            <person name="Wang S."/>
            <person name="Wang H."/>
            <person name="Xu D."/>
            <person name="Wang A."/>
            <person name="Fan W."/>
        </authorList>
    </citation>
    <scope>NUCLEOTIDE SEQUENCE</scope>
    <source>
        <strain evidence="1">WSJ</strain>
        <tissue evidence="1">Leaf</tissue>
    </source>
</reference>
<dbReference type="Proteomes" id="UP001229421">
    <property type="component" value="Unassembled WGS sequence"/>
</dbReference>
<organism evidence="1 2">
    <name type="scientific">Tagetes erecta</name>
    <name type="common">African marigold</name>
    <dbReference type="NCBI Taxonomy" id="13708"/>
    <lineage>
        <taxon>Eukaryota</taxon>
        <taxon>Viridiplantae</taxon>
        <taxon>Streptophyta</taxon>
        <taxon>Embryophyta</taxon>
        <taxon>Tracheophyta</taxon>
        <taxon>Spermatophyta</taxon>
        <taxon>Magnoliopsida</taxon>
        <taxon>eudicotyledons</taxon>
        <taxon>Gunneridae</taxon>
        <taxon>Pentapetalae</taxon>
        <taxon>asterids</taxon>
        <taxon>campanulids</taxon>
        <taxon>Asterales</taxon>
        <taxon>Asteraceae</taxon>
        <taxon>Asteroideae</taxon>
        <taxon>Heliantheae alliance</taxon>
        <taxon>Tageteae</taxon>
        <taxon>Tagetes</taxon>
    </lineage>
</organism>
<name>A0AAD8KF40_TARER</name>
<dbReference type="AlphaFoldDB" id="A0AAD8KF40"/>
<evidence type="ECO:0000313" key="1">
    <source>
        <dbReference type="EMBL" id="KAK1421807.1"/>
    </source>
</evidence>
<evidence type="ECO:0000313" key="2">
    <source>
        <dbReference type="Proteomes" id="UP001229421"/>
    </source>
</evidence>
<sequence length="200" mass="23345">MECQRYQHRKNDHETRYFTPDIWSSFALEKQAAKIFTRAIFLDQQMEIDHAINQCAHVMFREEDGYYIMLLQQALDKGGYPNNSNLEFVSYGVSDNNSIDVQSIILEIRTDNEYNLDRLVANIEELYRYRDLVKGYKTKADKILNVNPPHPSRKDIFKSQIQMDEPFNGKVNALIKSSTKGNVKFKHMKSDREIAVTRAG</sequence>